<dbReference type="GeneID" id="8441149"/>
<dbReference type="Proteomes" id="UP000002058">
    <property type="component" value="Unassembled WGS sequence"/>
</dbReference>
<name>C4JDC5_UNCRE</name>
<dbReference type="HOGENOM" id="CLU_2414938_0_0_1"/>
<dbReference type="InParanoid" id="C4JDC5"/>
<evidence type="ECO:0000256" key="1">
    <source>
        <dbReference type="SAM" id="MobiDB-lite"/>
    </source>
</evidence>
<feature type="region of interest" description="Disordered" evidence="1">
    <location>
        <begin position="56"/>
        <end position="92"/>
    </location>
</feature>
<gene>
    <name evidence="2" type="ORF">UREG_00685</name>
</gene>
<evidence type="ECO:0000313" key="3">
    <source>
        <dbReference type="Proteomes" id="UP000002058"/>
    </source>
</evidence>
<evidence type="ECO:0000313" key="2">
    <source>
        <dbReference type="EMBL" id="EEP75838.1"/>
    </source>
</evidence>
<dbReference type="EMBL" id="CH476615">
    <property type="protein sequence ID" value="EEP75838.1"/>
    <property type="molecule type" value="Genomic_DNA"/>
</dbReference>
<dbReference type="KEGG" id="ure:UREG_00685"/>
<protein>
    <submittedName>
        <fullName evidence="2">Uncharacterized protein</fullName>
    </submittedName>
</protein>
<sequence>MAPSTDSLCLGALLGSHINIRPEVMSPSVMSNYARYNIILDNRRTLLKTSALNLSETSGTTNLDPSSNMVPASSLMVKLSTPGAPPKRRRRQ</sequence>
<keyword evidence="3" id="KW-1185">Reference proteome</keyword>
<accession>C4JDC5</accession>
<proteinExistence type="predicted"/>
<dbReference type="RefSeq" id="XP_002541171.1">
    <property type="nucleotide sequence ID" value="XM_002541125.1"/>
</dbReference>
<dbReference type="AlphaFoldDB" id="C4JDC5"/>
<organism evidence="2 3">
    <name type="scientific">Uncinocarpus reesii (strain UAMH 1704)</name>
    <dbReference type="NCBI Taxonomy" id="336963"/>
    <lineage>
        <taxon>Eukaryota</taxon>
        <taxon>Fungi</taxon>
        <taxon>Dikarya</taxon>
        <taxon>Ascomycota</taxon>
        <taxon>Pezizomycotina</taxon>
        <taxon>Eurotiomycetes</taxon>
        <taxon>Eurotiomycetidae</taxon>
        <taxon>Onygenales</taxon>
        <taxon>Onygenaceae</taxon>
        <taxon>Uncinocarpus</taxon>
    </lineage>
</organism>
<feature type="compositionally biased region" description="Polar residues" evidence="1">
    <location>
        <begin position="56"/>
        <end position="71"/>
    </location>
</feature>
<reference evidence="3" key="1">
    <citation type="journal article" date="2009" name="Genome Res.">
        <title>Comparative genomic analyses of the human fungal pathogens Coccidioides and their relatives.</title>
        <authorList>
            <person name="Sharpton T.J."/>
            <person name="Stajich J.E."/>
            <person name="Rounsley S.D."/>
            <person name="Gardner M.J."/>
            <person name="Wortman J.R."/>
            <person name="Jordar V.S."/>
            <person name="Maiti R."/>
            <person name="Kodira C.D."/>
            <person name="Neafsey D.E."/>
            <person name="Zeng Q."/>
            <person name="Hung C.-Y."/>
            <person name="McMahan C."/>
            <person name="Muszewska A."/>
            <person name="Grynberg M."/>
            <person name="Mandel M.A."/>
            <person name="Kellner E.M."/>
            <person name="Barker B.M."/>
            <person name="Galgiani J.N."/>
            <person name="Orbach M.J."/>
            <person name="Kirkland T.N."/>
            <person name="Cole G.T."/>
            <person name="Henn M.R."/>
            <person name="Birren B.W."/>
            <person name="Taylor J.W."/>
        </authorList>
    </citation>
    <scope>NUCLEOTIDE SEQUENCE [LARGE SCALE GENOMIC DNA]</scope>
    <source>
        <strain evidence="3">UAMH 1704</strain>
    </source>
</reference>
<dbReference type="VEuPathDB" id="FungiDB:UREG_00685"/>